<dbReference type="CDD" id="cd00496">
    <property type="entry name" value="PheRS_alpha_core"/>
    <property type="match status" value="1"/>
</dbReference>
<accession>A0A2H9RDI3</accession>
<dbReference type="NCBIfam" id="NF003210">
    <property type="entry name" value="PRK04172.1"/>
    <property type="match status" value="1"/>
</dbReference>
<keyword evidence="5" id="KW-0436">Ligase</keyword>
<evidence type="ECO:0000256" key="1">
    <source>
        <dbReference type="ARBA" id="ARBA00004496"/>
    </source>
</evidence>
<evidence type="ECO:0000256" key="4">
    <source>
        <dbReference type="ARBA" id="ARBA00022490"/>
    </source>
</evidence>
<dbReference type="InterPro" id="IPR036390">
    <property type="entry name" value="WH_DNA-bd_sf"/>
</dbReference>
<reference evidence="15" key="2">
    <citation type="submission" date="2017-09" db="EMBL/GenBank/DDBJ databases">
        <title>Depth-based differentiation of microbial function through sediment-hosted aquifers and enrichment of novel symbionts in the deep terrestrial subsurface.</title>
        <authorList>
            <person name="Probst A.J."/>
            <person name="Ladd B."/>
            <person name="Jarett J.K."/>
            <person name="Geller-Mcgrath D.E."/>
            <person name="Sieber C.M."/>
            <person name="Emerson J.B."/>
            <person name="Anantharaman K."/>
            <person name="Thomas B.C."/>
            <person name="Malmstrom R."/>
            <person name="Stieglmeier M."/>
            <person name="Klingl A."/>
            <person name="Woyke T."/>
            <person name="Ryan C.M."/>
            <person name="Banfield J.F."/>
        </authorList>
    </citation>
    <scope>NUCLEOTIDE SEQUENCE [LARGE SCALE GENOMIC DNA]</scope>
    <source>
        <strain evidence="13">CG03_land_8_20_14_0_80_31_114</strain>
        <strain evidence="14">CG_4_10_14_0_8_um_filter_31_133</strain>
        <strain evidence="15">CG_4_9_14_0_8_um_filter_31_21</strain>
    </source>
</reference>
<dbReference type="Proteomes" id="UP000230713">
    <property type="component" value="Unassembled WGS sequence"/>
</dbReference>
<feature type="domain" description="Aminoacyl-transfer RNA synthetases class-II family profile" evidence="12">
    <location>
        <begin position="237"/>
        <end position="485"/>
    </location>
</feature>
<evidence type="ECO:0000256" key="10">
    <source>
        <dbReference type="ARBA" id="ARBA00022917"/>
    </source>
</evidence>
<comment type="caution">
    <text evidence="15">The sequence shown here is derived from an EMBL/GenBank/DDBJ whole genome shotgun (WGS) entry which is preliminary data.</text>
</comment>
<dbReference type="Pfam" id="PF01409">
    <property type="entry name" value="tRNA-synt_2d"/>
    <property type="match status" value="1"/>
</dbReference>
<dbReference type="GO" id="GO:0000049">
    <property type="term" value="F:tRNA binding"/>
    <property type="evidence" value="ECO:0007669"/>
    <property type="project" value="InterPro"/>
</dbReference>
<dbReference type="GO" id="GO:0005524">
    <property type="term" value="F:ATP binding"/>
    <property type="evidence" value="ECO:0007669"/>
    <property type="project" value="UniProtKB-KW"/>
</dbReference>
<dbReference type="InterPro" id="IPR036388">
    <property type="entry name" value="WH-like_DNA-bd_sf"/>
</dbReference>
<dbReference type="InterPro" id="IPR002319">
    <property type="entry name" value="Phenylalanyl-tRNA_Synthase"/>
</dbReference>
<evidence type="ECO:0000256" key="3">
    <source>
        <dbReference type="ARBA" id="ARBA00012814"/>
    </source>
</evidence>
<evidence type="ECO:0000313" key="16">
    <source>
        <dbReference type="Proteomes" id="UP000228874"/>
    </source>
</evidence>
<evidence type="ECO:0000256" key="9">
    <source>
        <dbReference type="ARBA" id="ARBA00022842"/>
    </source>
</evidence>
<proteinExistence type="inferred from homology"/>
<dbReference type="InterPro" id="IPR006195">
    <property type="entry name" value="aa-tRNA-synth_II"/>
</dbReference>
<evidence type="ECO:0000256" key="6">
    <source>
        <dbReference type="ARBA" id="ARBA00022723"/>
    </source>
</evidence>
<dbReference type="PROSITE" id="PS50862">
    <property type="entry name" value="AA_TRNA_LIGASE_II"/>
    <property type="match status" value="1"/>
</dbReference>
<dbReference type="Proteomes" id="UP000231232">
    <property type="component" value="Unassembled WGS sequence"/>
</dbReference>
<dbReference type="SUPFAM" id="SSF55681">
    <property type="entry name" value="Class II aaRS and biotin synthetases"/>
    <property type="match status" value="1"/>
</dbReference>
<name>A0A2H9RDI3_HUBC1</name>
<accession>A0A2H9P8Q1</accession>
<dbReference type="PANTHER" id="PTHR11538">
    <property type="entry name" value="PHENYLALANYL-TRNA SYNTHETASE"/>
    <property type="match status" value="1"/>
</dbReference>
<dbReference type="GO" id="GO:0005737">
    <property type="term" value="C:cytoplasm"/>
    <property type="evidence" value="ECO:0007669"/>
    <property type="project" value="UniProtKB-SubCell"/>
</dbReference>
<dbReference type="Proteomes" id="UP000228874">
    <property type="component" value="Unassembled WGS sequence"/>
</dbReference>
<evidence type="ECO:0000259" key="12">
    <source>
        <dbReference type="PROSITE" id="PS50862"/>
    </source>
</evidence>
<sequence length="506" mass="58138">MLSLTSQEKQVLDFLQNSVIGSYEIKDIANKTKMLNPTVSRAVLKLIKKELVEEIESKEIIIGEKGEQYKQKYLPEQQLYDKIIKIVEIIQQNNKTSIIGIPLKEVKEKINLTHVEFSVALGYLKQKGFIQVGSGMIVLLKKDKLLIPTQNYLYSIFPITRSEEIKKDSELFIYSVESTDDSQTILLQRGILVLAKIKKICLTKKGKEINISKIKSEIQFDVSAPVTLIYPGRRHPYNEVAKIVTKIFLEMGFQEMEGPMVETAFWCMDSMFIPQDHPARDVQDTYFVGKKGGLPDKKLVQEIQEVQENGGNTGSTGYQIPWSKDIASDLILRTHSTATTFRKFYFDKLKDVEKCKYFYIARIFRNEAIDATHLSEFAQVEGFVMADKLTLSHLKGFIKEFYAKLGVTKIKFKPVYNPYTEPSMQAYYYDEKLKKWDALINSGIFRPEALAPYGITKPVIAWGMGFNRLVMLLTKTKDMRDTLGPFCNLDWLRKRKLIEGELGDEN</sequence>
<keyword evidence="7" id="KW-0547">Nucleotide-binding</keyword>
<comment type="similarity">
    <text evidence="2">Belongs to the class-II aminoacyl-tRNA synthetase family. Phe-tRNA synthetase alpha subunit type 2 subfamily.</text>
</comment>
<reference evidence="16 17" key="1">
    <citation type="submission" date="2017-09" db="EMBL/GenBank/DDBJ databases">
        <title>Depth-based differentiation of microbial function through sediment-hosted aquifers and enrichment of novel symbionts in the deep terrestrial subsurface.</title>
        <authorList>
            <person name="Probst A.J."/>
            <person name="Ladd B."/>
            <person name="Jarett J.K."/>
            <person name="Geller-Mcgrath D.E."/>
            <person name="Sieber C.M.K."/>
            <person name="Emerson J.B."/>
            <person name="Anantharaman K."/>
            <person name="Thomas B.C."/>
            <person name="Malmstrom R."/>
            <person name="Stieglmeier M."/>
            <person name="Klingl A."/>
            <person name="Woyke T."/>
            <person name="Ryan C.M."/>
            <person name="Banfield J.F."/>
        </authorList>
    </citation>
    <scope>NUCLEOTIDE SEQUENCE [LARGE SCALE GENOMIC DNA]</scope>
</reference>
<evidence type="ECO:0000256" key="2">
    <source>
        <dbReference type="ARBA" id="ARBA00006703"/>
    </source>
</evidence>
<keyword evidence="9" id="KW-0460">Magnesium</keyword>
<gene>
    <name evidence="15" type="ORF">CO072_00505</name>
    <name evidence="13" type="ORF">COS45_01340</name>
    <name evidence="14" type="ORF">COY63_01125</name>
</gene>
<dbReference type="GO" id="GO:0004826">
    <property type="term" value="F:phenylalanine-tRNA ligase activity"/>
    <property type="evidence" value="ECO:0007669"/>
    <property type="project" value="UniProtKB-EC"/>
</dbReference>
<keyword evidence="4" id="KW-0963">Cytoplasm</keyword>
<comment type="subcellular location">
    <subcellularLocation>
        <location evidence="1">Cytoplasm</location>
    </subcellularLocation>
</comment>
<evidence type="ECO:0000313" key="15">
    <source>
        <dbReference type="EMBL" id="PJC01652.1"/>
    </source>
</evidence>
<dbReference type="PANTHER" id="PTHR11538:SF40">
    <property type="entry name" value="PHENYLALANINE--TRNA LIGASE ALPHA SUBUNIT"/>
    <property type="match status" value="1"/>
</dbReference>
<dbReference type="EMBL" id="PFMG01000025">
    <property type="protein sequence ID" value="PIY99876.1"/>
    <property type="molecule type" value="Genomic_DNA"/>
</dbReference>
<organism evidence="15 18">
    <name type="scientific">Huberarchaeum crystalense</name>
    <dbReference type="NCBI Taxonomy" id="2014257"/>
    <lineage>
        <taxon>Archaea</taxon>
        <taxon>Candidatus Huberarchaeota</taxon>
        <taxon>Candidatus Huberarchaeia</taxon>
        <taxon>Candidatus Huberarchaeales</taxon>
        <taxon>Candidatus Huberarchaeaceae</taxon>
        <taxon>Candidatus Huberarchaeum</taxon>
    </lineage>
</organism>
<dbReference type="EC" id="6.1.1.20" evidence="3"/>
<keyword evidence="6" id="KW-0479">Metal-binding</keyword>
<dbReference type="NCBIfam" id="TIGR00468">
    <property type="entry name" value="pheS"/>
    <property type="match status" value="1"/>
</dbReference>
<evidence type="ECO:0000313" key="14">
    <source>
        <dbReference type="EMBL" id="PIY99876.1"/>
    </source>
</evidence>
<dbReference type="AlphaFoldDB" id="A0A2H9RDI3"/>
<dbReference type="GO" id="GO:0006432">
    <property type="term" value="P:phenylalanyl-tRNA aminoacylation"/>
    <property type="evidence" value="ECO:0007669"/>
    <property type="project" value="InterPro"/>
</dbReference>
<evidence type="ECO:0000256" key="8">
    <source>
        <dbReference type="ARBA" id="ARBA00022840"/>
    </source>
</evidence>
<accession>A0A2H9M3N2</accession>
<dbReference type="InterPro" id="IPR045864">
    <property type="entry name" value="aa-tRNA-synth_II/BPL/LPL"/>
</dbReference>
<evidence type="ECO:0000313" key="17">
    <source>
        <dbReference type="Proteomes" id="UP000230713"/>
    </source>
</evidence>
<evidence type="ECO:0000256" key="5">
    <source>
        <dbReference type="ARBA" id="ARBA00022598"/>
    </source>
</evidence>
<dbReference type="EMBL" id="PFSX01000014">
    <property type="protein sequence ID" value="PJC01652.1"/>
    <property type="molecule type" value="Genomic_DNA"/>
</dbReference>
<dbReference type="Gene3D" id="1.10.10.10">
    <property type="entry name" value="Winged helix-like DNA-binding domain superfamily/Winged helix DNA-binding domain"/>
    <property type="match status" value="1"/>
</dbReference>
<keyword evidence="11" id="KW-0030">Aminoacyl-tRNA synthetase</keyword>
<dbReference type="Gene3D" id="3.30.930.10">
    <property type="entry name" value="Bira Bifunctional Protein, Domain 2"/>
    <property type="match status" value="1"/>
</dbReference>
<dbReference type="InterPro" id="IPR004529">
    <property type="entry name" value="Phe-tRNA-synth_IIc_asu"/>
</dbReference>
<evidence type="ECO:0000313" key="18">
    <source>
        <dbReference type="Proteomes" id="UP000231232"/>
    </source>
</evidence>
<protein>
    <recommendedName>
        <fullName evidence="3">phenylalanine--tRNA ligase</fullName>
        <ecNumber evidence="3">6.1.1.20</ecNumber>
    </recommendedName>
</protein>
<dbReference type="SUPFAM" id="SSF46785">
    <property type="entry name" value="Winged helix' DNA-binding domain"/>
    <property type="match status" value="1"/>
</dbReference>
<keyword evidence="8" id="KW-0067">ATP-binding</keyword>
<evidence type="ECO:0000256" key="11">
    <source>
        <dbReference type="ARBA" id="ARBA00023146"/>
    </source>
</evidence>
<dbReference type="EMBL" id="PEUT01000034">
    <property type="protein sequence ID" value="PIV13718.1"/>
    <property type="molecule type" value="Genomic_DNA"/>
</dbReference>
<evidence type="ECO:0000256" key="7">
    <source>
        <dbReference type="ARBA" id="ARBA00022741"/>
    </source>
</evidence>
<evidence type="ECO:0000313" key="13">
    <source>
        <dbReference type="EMBL" id="PIV13718.1"/>
    </source>
</evidence>
<dbReference type="GO" id="GO:0046872">
    <property type="term" value="F:metal ion binding"/>
    <property type="evidence" value="ECO:0007669"/>
    <property type="project" value="UniProtKB-KW"/>
</dbReference>
<keyword evidence="10" id="KW-0648">Protein biosynthesis</keyword>